<reference evidence="1 2" key="1">
    <citation type="submission" date="2019-05" db="EMBL/GenBank/DDBJ databases">
        <title>Another draft genome of Portunus trituberculatus and its Hox gene families provides insights of decapod evolution.</title>
        <authorList>
            <person name="Jeong J.-H."/>
            <person name="Song I."/>
            <person name="Kim S."/>
            <person name="Choi T."/>
            <person name="Kim D."/>
            <person name="Ryu S."/>
            <person name="Kim W."/>
        </authorList>
    </citation>
    <scope>NUCLEOTIDE SEQUENCE [LARGE SCALE GENOMIC DNA]</scope>
    <source>
        <tissue evidence="1">Muscle</tissue>
    </source>
</reference>
<sequence length="31" mass="3180">MGTGTGCGERMMCLRVPVSSTICCSTWPGGT</sequence>
<name>A0A5B7K0D9_PORTR</name>
<accession>A0A5B7K0D9</accession>
<dbReference type="EMBL" id="VSRR010116055">
    <property type="protein sequence ID" value="MPC98897.1"/>
    <property type="molecule type" value="Genomic_DNA"/>
</dbReference>
<gene>
    <name evidence="1" type="ORF">E2C01_094283</name>
</gene>
<dbReference type="Proteomes" id="UP000324222">
    <property type="component" value="Unassembled WGS sequence"/>
</dbReference>
<evidence type="ECO:0000313" key="2">
    <source>
        <dbReference type="Proteomes" id="UP000324222"/>
    </source>
</evidence>
<keyword evidence="2" id="KW-1185">Reference proteome</keyword>
<evidence type="ECO:0000313" key="1">
    <source>
        <dbReference type="EMBL" id="MPC98897.1"/>
    </source>
</evidence>
<proteinExistence type="predicted"/>
<organism evidence="1 2">
    <name type="scientific">Portunus trituberculatus</name>
    <name type="common">Swimming crab</name>
    <name type="synonym">Neptunus trituberculatus</name>
    <dbReference type="NCBI Taxonomy" id="210409"/>
    <lineage>
        <taxon>Eukaryota</taxon>
        <taxon>Metazoa</taxon>
        <taxon>Ecdysozoa</taxon>
        <taxon>Arthropoda</taxon>
        <taxon>Crustacea</taxon>
        <taxon>Multicrustacea</taxon>
        <taxon>Malacostraca</taxon>
        <taxon>Eumalacostraca</taxon>
        <taxon>Eucarida</taxon>
        <taxon>Decapoda</taxon>
        <taxon>Pleocyemata</taxon>
        <taxon>Brachyura</taxon>
        <taxon>Eubrachyura</taxon>
        <taxon>Portunoidea</taxon>
        <taxon>Portunidae</taxon>
        <taxon>Portuninae</taxon>
        <taxon>Portunus</taxon>
    </lineage>
</organism>
<protein>
    <submittedName>
        <fullName evidence="1">Uncharacterized protein</fullName>
    </submittedName>
</protein>
<dbReference type="AlphaFoldDB" id="A0A5B7K0D9"/>
<comment type="caution">
    <text evidence="1">The sequence shown here is derived from an EMBL/GenBank/DDBJ whole genome shotgun (WGS) entry which is preliminary data.</text>
</comment>